<evidence type="ECO:0000256" key="1">
    <source>
        <dbReference type="SAM" id="SignalP"/>
    </source>
</evidence>
<feature type="domain" description="AttH" evidence="2">
    <location>
        <begin position="42"/>
        <end position="219"/>
    </location>
</feature>
<dbReference type="Pfam" id="PF07143">
    <property type="entry name" value="CrtC"/>
    <property type="match status" value="1"/>
</dbReference>
<gene>
    <name evidence="3" type="ORF">DI563_17615</name>
</gene>
<dbReference type="Proteomes" id="UP000249135">
    <property type="component" value="Unassembled WGS sequence"/>
</dbReference>
<proteinExistence type="predicted"/>
<dbReference type="Gene3D" id="2.40.370.10">
    <property type="entry name" value="AttH-like domain"/>
    <property type="match status" value="2"/>
</dbReference>
<protein>
    <submittedName>
        <fullName evidence="3">Carotenoid 1,2-hydratase</fullName>
    </submittedName>
</protein>
<dbReference type="SUPFAM" id="SSF159245">
    <property type="entry name" value="AttH-like"/>
    <property type="match status" value="1"/>
</dbReference>
<feature type="chain" id="PRO_5016057075" evidence="1">
    <location>
        <begin position="23"/>
        <end position="358"/>
    </location>
</feature>
<name>A0A2W5Q238_VARPD</name>
<comment type="caution">
    <text evidence="3">The sequence shown here is derived from an EMBL/GenBank/DDBJ whole genome shotgun (WGS) entry which is preliminary data.</text>
</comment>
<dbReference type="EMBL" id="QFPP01000245">
    <property type="protein sequence ID" value="PZQ71258.1"/>
    <property type="molecule type" value="Genomic_DNA"/>
</dbReference>
<dbReference type="InterPro" id="IPR023374">
    <property type="entry name" value="AttH-like_dom_sf"/>
</dbReference>
<evidence type="ECO:0000313" key="4">
    <source>
        <dbReference type="Proteomes" id="UP000249135"/>
    </source>
</evidence>
<dbReference type="PANTHER" id="PTHR38591:SF1">
    <property type="entry name" value="BLL1000 PROTEIN"/>
    <property type="match status" value="1"/>
</dbReference>
<dbReference type="PANTHER" id="PTHR38591">
    <property type="entry name" value="HYDROLASE"/>
    <property type="match status" value="1"/>
</dbReference>
<reference evidence="3 4" key="1">
    <citation type="submission" date="2017-08" db="EMBL/GenBank/DDBJ databases">
        <title>Infants hospitalized years apart are colonized by the same room-sourced microbial strains.</title>
        <authorList>
            <person name="Brooks B."/>
            <person name="Olm M.R."/>
            <person name="Firek B.A."/>
            <person name="Baker R."/>
            <person name="Thomas B.C."/>
            <person name="Morowitz M.J."/>
            <person name="Banfield J.F."/>
        </authorList>
    </citation>
    <scope>NUCLEOTIDE SEQUENCE [LARGE SCALE GENOMIC DNA]</scope>
    <source>
        <strain evidence="3">S2_005_003_R2_41</strain>
    </source>
</reference>
<sequence>MLTRRHTLALLPALAWATSAKALPPRTLQFPRDFGSHPELRTEWWYITGHAEAAGGRRFGFQVTFFRSRVDAAQPMRSAFAAKQLLFAHAAVTDLQGRQLRHEERIARAGFGIASASEADTDVRLQDWSLVRDAASGRYQAEVAADAGAEGFGLSLRFAPTQPLLLQGSAGLSRKGPDASQASYYYSEPQLAVQGRIALQGQAPLEVTGRAWLDHEWSEALMHPEAVGWDWIGMNLDDGSALTAFRLRRRDGSALWAGGSWRAAGGAVQAFGPQDVRFTPGRVWASPRSGGRYPVQWTIETPAGRFEVASLLDDQELDSRGSTGAIYWEGLSALRDAQGRTVGHGYLEMTGYAAALRL</sequence>
<feature type="signal peptide" evidence="1">
    <location>
        <begin position="1"/>
        <end position="22"/>
    </location>
</feature>
<dbReference type="Pfam" id="PF17186">
    <property type="entry name" value="Lipocalin_9"/>
    <property type="match status" value="1"/>
</dbReference>
<accession>A0A2W5Q238</accession>
<dbReference type="AlphaFoldDB" id="A0A2W5Q238"/>
<evidence type="ECO:0000259" key="2">
    <source>
        <dbReference type="Pfam" id="PF07143"/>
    </source>
</evidence>
<dbReference type="InterPro" id="IPR010791">
    <property type="entry name" value="AttH_dom"/>
</dbReference>
<evidence type="ECO:0000313" key="3">
    <source>
        <dbReference type="EMBL" id="PZQ71258.1"/>
    </source>
</evidence>
<organism evidence="3 4">
    <name type="scientific">Variovorax paradoxus</name>
    <dbReference type="NCBI Taxonomy" id="34073"/>
    <lineage>
        <taxon>Bacteria</taxon>
        <taxon>Pseudomonadati</taxon>
        <taxon>Pseudomonadota</taxon>
        <taxon>Betaproteobacteria</taxon>
        <taxon>Burkholderiales</taxon>
        <taxon>Comamonadaceae</taxon>
        <taxon>Variovorax</taxon>
    </lineage>
</organism>
<keyword evidence="1" id="KW-0732">Signal</keyword>